<organism evidence="1 2">
    <name type="scientific">Rhizophagus clarus</name>
    <dbReference type="NCBI Taxonomy" id="94130"/>
    <lineage>
        <taxon>Eukaryota</taxon>
        <taxon>Fungi</taxon>
        <taxon>Fungi incertae sedis</taxon>
        <taxon>Mucoromycota</taxon>
        <taxon>Glomeromycotina</taxon>
        <taxon>Glomeromycetes</taxon>
        <taxon>Glomerales</taxon>
        <taxon>Glomeraceae</taxon>
        <taxon>Rhizophagus</taxon>
    </lineage>
</organism>
<comment type="caution">
    <text evidence="1">The sequence shown here is derived from an EMBL/GenBank/DDBJ whole genome shotgun (WGS) entry which is preliminary data.</text>
</comment>
<evidence type="ECO:0000313" key="1">
    <source>
        <dbReference type="EMBL" id="GES99818.1"/>
    </source>
</evidence>
<evidence type="ECO:0000313" key="2">
    <source>
        <dbReference type="Proteomes" id="UP000615446"/>
    </source>
</evidence>
<reference evidence="1" key="1">
    <citation type="submission" date="2019-10" db="EMBL/GenBank/DDBJ databases">
        <title>Conservation and host-specific expression of non-tandemly repeated heterogenous ribosome RNA gene in arbuscular mycorrhizal fungi.</title>
        <authorList>
            <person name="Maeda T."/>
            <person name="Kobayashi Y."/>
            <person name="Nakagawa T."/>
            <person name="Ezawa T."/>
            <person name="Yamaguchi K."/>
            <person name="Bino T."/>
            <person name="Nishimoto Y."/>
            <person name="Shigenobu S."/>
            <person name="Kawaguchi M."/>
        </authorList>
    </citation>
    <scope>NUCLEOTIDE SEQUENCE</scope>
    <source>
        <strain evidence="1">HR1</strain>
    </source>
</reference>
<name>A0A8H3M366_9GLOM</name>
<dbReference type="Proteomes" id="UP000615446">
    <property type="component" value="Unassembled WGS sequence"/>
</dbReference>
<dbReference type="EMBL" id="BLAL01000285">
    <property type="protein sequence ID" value="GES99818.1"/>
    <property type="molecule type" value="Genomic_DNA"/>
</dbReference>
<protein>
    <submittedName>
        <fullName evidence="1">Uncharacterized protein</fullName>
    </submittedName>
</protein>
<dbReference type="AlphaFoldDB" id="A0A8H3M366"/>
<gene>
    <name evidence="1" type="ORF">RCL2_002629900</name>
</gene>
<accession>A0A8H3M366</accession>
<sequence length="232" mass="27115">MDSYNHRSSISHDNIDNLSRILANLFNIYMDPHILNWCQRENVINNTTTNILNPRDRNFQRFVDAVTNQNIDPMKLTITDNIQIYQQIFSNNFTSLATFMKFVLGVTYLLRNCYVDYLEDIYPFIGITYFVYSRIGNSSLFNSNLDKSLILQDIRNLWTIFLFRKTASHSNLSGEWNVLIQHTRHKVSTESRRVNLTPAFNIIDFSTSRASTPLSVYIQNLLIRALDDILNI</sequence>
<proteinExistence type="predicted"/>
<dbReference type="OrthoDB" id="10398335at2759"/>